<proteinExistence type="predicted"/>
<organism evidence="1">
    <name type="scientific">viral metagenome</name>
    <dbReference type="NCBI Taxonomy" id="1070528"/>
    <lineage>
        <taxon>unclassified sequences</taxon>
        <taxon>metagenomes</taxon>
        <taxon>organismal metagenomes</taxon>
    </lineage>
</organism>
<protein>
    <submittedName>
        <fullName evidence="1">Uncharacterized protein</fullName>
    </submittedName>
</protein>
<dbReference type="EMBL" id="MN739892">
    <property type="protein sequence ID" value="QHT76264.1"/>
    <property type="molecule type" value="Genomic_DNA"/>
</dbReference>
<reference evidence="1" key="1">
    <citation type="journal article" date="2020" name="Nature">
        <title>Giant virus diversity and host interactions through global metagenomics.</title>
        <authorList>
            <person name="Schulz F."/>
            <person name="Roux S."/>
            <person name="Paez-Espino D."/>
            <person name="Jungbluth S."/>
            <person name="Walsh D.A."/>
            <person name="Denef V.J."/>
            <person name="McMahon K.D."/>
            <person name="Konstantinidis K.T."/>
            <person name="Eloe-Fadrosh E.A."/>
            <person name="Kyrpides N.C."/>
            <person name="Woyke T."/>
        </authorList>
    </citation>
    <scope>NUCLEOTIDE SEQUENCE</scope>
    <source>
        <strain evidence="1">GVMAG-M-3300023179-73</strain>
    </source>
</reference>
<dbReference type="AlphaFoldDB" id="A0A6C0H6Y9"/>
<sequence>MGAGSSGVDPAEFETLKNKVSSIDSSISSLNALKTQVSDVSKAAASAIKYDDLALAITNNDTNKNALATAIASNPNKLGDSIASSIGSNTQVIQSLQDKLGSNTTFQTAMADTLSSDKYKVKFQGPKGADGNIGDAGALKSNLFDQGRTMWCADGDVCYVPDNKNWVRHPGPNLVLGGKQDKNRWIIHTPNDDRKGMWIAPGNGTDNWDWGKALNILSNGDIQGGGTMRVGGDNNSFKAIMTSGWDGGSVRSKGTIGIVNDANNTWLAVMDGDSGGRLLVKNRVQIGDWIFYQRPDGHLALHNNGDRYIFRKDYPNGFAVNTGRSYRIGSGRWGNLRNTPDNRIWADGGGNGVEESWKLWDDANVQW</sequence>
<accession>A0A6C0H6Y9</accession>
<name>A0A6C0H6Y9_9ZZZZ</name>
<evidence type="ECO:0000313" key="1">
    <source>
        <dbReference type="EMBL" id="QHT76264.1"/>
    </source>
</evidence>